<sequence length="131" mass="14821">MEIRSLVSFIIQRSENLVDCLVDFESPNLSTENLVDFQSLTKNLVDCLVVDCLVDCLVDFQSLDGRTENLMDFQSLRLRNENLVDCLVVDCQHLICIKISINIYCIKIVEEKDLLAPIALPCCGLPTSNMH</sequence>
<dbReference type="AlphaFoldDB" id="A0A392PZ63"/>
<evidence type="ECO:0000313" key="2">
    <source>
        <dbReference type="Proteomes" id="UP000265520"/>
    </source>
</evidence>
<dbReference type="Proteomes" id="UP000265520">
    <property type="component" value="Unassembled WGS sequence"/>
</dbReference>
<organism evidence="1 2">
    <name type="scientific">Trifolium medium</name>
    <dbReference type="NCBI Taxonomy" id="97028"/>
    <lineage>
        <taxon>Eukaryota</taxon>
        <taxon>Viridiplantae</taxon>
        <taxon>Streptophyta</taxon>
        <taxon>Embryophyta</taxon>
        <taxon>Tracheophyta</taxon>
        <taxon>Spermatophyta</taxon>
        <taxon>Magnoliopsida</taxon>
        <taxon>eudicotyledons</taxon>
        <taxon>Gunneridae</taxon>
        <taxon>Pentapetalae</taxon>
        <taxon>rosids</taxon>
        <taxon>fabids</taxon>
        <taxon>Fabales</taxon>
        <taxon>Fabaceae</taxon>
        <taxon>Papilionoideae</taxon>
        <taxon>50 kb inversion clade</taxon>
        <taxon>NPAAA clade</taxon>
        <taxon>Hologalegina</taxon>
        <taxon>IRL clade</taxon>
        <taxon>Trifolieae</taxon>
        <taxon>Trifolium</taxon>
    </lineage>
</organism>
<proteinExistence type="predicted"/>
<protein>
    <submittedName>
        <fullName evidence="1">Uncharacterized protein</fullName>
    </submittedName>
</protein>
<keyword evidence="2" id="KW-1185">Reference proteome</keyword>
<dbReference type="EMBL" id="LXQA010102685">
    <property type="protein sequence ID" value="MCI16839.1"/>
    <property type="molecule type" value="Genomic_DNA"/>
</dbReference>
<reference evidence="1 2" key="1">
    <citation type="journal article" date="2018" name="Front. Plant Sci.">
        <title>Red Clover (Trifolium pratense) and Zigzag Clover (T. medium) - A Picture of Genomic Similarities and Differences.</title>
        <authorList>
            <person name="Dluhosova J."/>
            <person name="Istvanek J."/>
            <person name="Nedelnik J."/>
            <person name="Repkova J."/>
        </authorList>
    </citation>
    <scope>NUCLEOTIDE SEQUENCE [LARGE SCALE GENOMIC DNA]</scope>
    <source>
        <strain evidence="2">cv. 10/8</strain>
        <tissue evidence="1">Leaf</tissue>
    </source>
</reference>
<comment type="caution">
    <text evidence="1">The sequence shown here is derived from an EMBL/GenBank/DDBJ whole genome shotgun (WGS) entry which is preliminary data.</text>
</comment>
<name>A0A392PZ63_9FABA</name>
<accession>A0A392PZ63</accession>
<evidence type="ECO:0000313" key="1">
    <source>
        <dbReference type="EMBL" id="MCI16839.1"/>
    </source>
</evidence>